<evidence type="ECO:0000256" key="1">
    <source>
        <dbReference type="SAM" id="Phobius"/>
    </source>
</evidence>
<comment type="caution">
    <text evidence="2">The sequence shown here is derived from an EMBL/GenBank/DDBJ whole genome shotgun (WGS) entry which is preliminary data.</text>
</comment>
<protein>
    <submittedName>
        <fullName evidence="2">Uncharacterized protein</fullName>
    </submittedName>
</protein>
<accession>A0A3N6MRT0</accession>
<dbReference type="InterPro" id="IPR058307">
    <property type="entry name" value="DUF7994"/>
</dbReference>
<dbReference type="Pfam" id="PF25957">
    <property type="entry name" value="DUF7994"/>
    <property type="match status" value="1"/>
</dbReference>
<feature type="transmembrane region" description="Helical" evidence="1">
    <location>
        <begin position="41"/>
        <end position="64"/>
    </location>
</feature>
<organism evidence="2 3">
    <name type="scientific">Natrarchaeobius halalkaliphilus</name>
    <dbReference type="NCBI Taxonomy" id="1679091"/>
    <lineage>
        <taxon>Archaea</taxon>
        <taxon>Methanobacteriati</taxon>
        <taxon>Methanobacteriota</taxon>
        <taxon>Stenosarchaea group</taxon>
        <taxon>Halobacteria</taxon>
        <taxon>Halobacteriales</taxon>
        <taxon>Natrialbaceae</taxon>
        <taxon>Natrarchaeobius</taxon>
    </lineage>
</organism>
<reference evidence="2 3" key="1">
    <citation type="submission" date="2018-10" db="EMBL/GenBank/DDBJ databases">
        <title>Natrarchaeobius chitinivorans gen. nov., sp. nov., and Natrarchaeobius haloalkaliphilus sp. nov., alkaliphilic, chitin-utilizing haloarchaea from hypersaline alkaline lakes.</title>
        <authorList>
            <person name="Sorokin D.Y."/>
            <person name="Elcheninov A.G."/>
            <person name="Kostrikina N.A."/>
            <person name="Bale N.J."/>
            <person name="Sinninghe Damste J.S."/>
            <person name="Khijniak T.V."/>
            <person name="Kublanov I.V."/>
            <person name="Toshchakov S.V."/>
        </authorList>
    </citation>
    <scope>NUCLEOTIDE SEQUENCE [LARGE SCALE GENOMIC DNA]</scope>
    <source>
        <strain evidence="2 3">AArcht-Sl</strain>
    </source>
</reference>
<gene>
    <name evidence="2" type="ORF">EA462_15135</name>
</gene>
<dbReference type="EMBL" id="REFY01000006">
    <property type="protein sequence ID" value="RQG86983.1"/>
    <property type="molecule type" value="Genomic_DNA"/>
</dbReference>
<keyword evidence="3" id="KW-1185">Reference proteome</keyword>
<feature type="transmembrane region" description="Helical" evidence="1">
    <location>
        <begin position="9"/>
        <end position="29"/>
    </location>
</feature>
<keyword evidence="1" id="KW-0472">Membrane</keyword>
<keyword evidence="1" id="KW-0812">Transmembrane</keyword>
<dbReference type="Proteomes" id="UP000273828">
    <property type="component" value="Unassembled WGS sequence"/>
</dbReference>
<feature type="transmembrane region" description="Helical" evidence="1">
    <location>
        <begin position="142"/>
        <end position="160"/>
    </location>
</feature>
<dbReference type="RefSeq" id="WP_124179384.1">
    <property type="nucleotide sequence ID" value="NZ_REFY01000006.1"/>
</dbReference>
<feature type="transmembrane region" description="Helical" evidence="1">
    <location>
        <begin position="102"/>
        <end position="121"/>
    </location>
</feature>
<keyword evidence="1" id="KW-1133">Transmembrane helix</keyword>
<name>A0A3N6MRT0_9EURY</name>
<sequence length="161" mass="17240">MSVQQQRRVSLVVGAVFLLVFAWSLWISFEVLAAEPLSGTVAAMLAGGLAMVLGGLAFLVAGLRERVTVAGRTLEWWQLQSVGFVCLGLYMIVSGLAQDSLLSFYALLTAAAGIGFVAFGIQRLRNGLPEETEPSMRQVATVVVGTMVGFLLFTIVAIWLT</sequence>
<dbReference type="OrthoDB" id="177271at2157"/>
<evidence type="ECO:0000313" key="3">
    <source>
        <dbReference type="Proteomes" id="UP000273828"/>
    </source>
</evidence>
<dbReference type="AlphaFoldDB" id="A0A3N6MRT0"/>
<feature type="transmembrane region" description="Helical" evidence="1">
    <location>
        <begin position="76"/>
        <end position="96"/>
    </location>
</feature>
<proteinExistence type="predicted"/>
<evidence type="ECO:0000313" key="2">
    <source>
        <dbReference type="EMBL" id="RQG86983.1"/>
    </source>
</evidence>